<keyword evidence="3" id="KW-1185">Reference proteome</keyword>
<dbReference type="Proteomes" id="UP000018888">
    <property type="component" value="Unassembled WGS sequence"/>
</dbReference>
<dbReference type="EMBL" id="AUPC02000003">
    <property type="protein sequence ID" value="POG82909.1"/>
    <property type="molecule type" value="Genomic_DNA"/>
</dbReference>
<organism evidence="2 3">
    <name type="scientific">Rhizophagus irregularis (strain DAOM 181602 / DAOM 197198 / MUCL 43194)</name>
    <name type="common">Arbuscular mycorrhizal fungus</name>
    <name type="synonym">Glomus intraradices</name>
    <dbReference type="NCBI Taxonomy" id="747089"/>
    <lineage>
        <taxon>Eukaryota</taxon>
        <taxon>Fungi</taxon>
        <taxon>Fungi incertae sedis</taxon>
        <taxon>Mucoromycota</taxon>
        <taxon>Glomeromycotina</taxon>
        <taxon>Glomeromycetes</taxon>
        <taxon>Glomerales</taxon>
        <taxon>Glomeraceae</taxon>
        <taxon>Rhizophagus</taxon>
    </lineage>
</organism>
<reference evidence="2 3" key="2">
    <citation type="journal article" date="2018" name="New Phytol.">
        <title>High intraspecific genome diversity in the model arbuscular mycorrhizal symbiont Rhizophagus irregularis.</title>
        <authorList>
            <person name="Chen E.C.H."/>
            <person name="Morin E."/>
            <person name="Beaudet D."/>
            <person name="Noel J."/>
            <person name="Yildirir G."/>
            <person name="Ndikumana S."/>
            <person name="Charron P."/>
            <person name="St-Onge C."/>
            <person name="Giorgi J."/>
            <person name="Kruger M."/>
            <person name="Marton T."/>
            <person name="Ropars J."/>
            <person name="Grigoriev I.V."/>
            <person name="Hainaut M."/>
            <person name="Henrissat B."/>
            <person name="Roux C."/>
            <person name="Martin F."/>
            <person name="Corradi N."/>
        </authorList>
    </citation>
    <scope>NUCLEOTIDE SEQUENCE [LARGE SCALE GENOMIC DNA]</scope>
    <source>
        <strain evidence="2 3">DAOM 197198</strain>
    </source>
</reference>
<keyword evidence="1" id="KW-0732">Signal</keyword>
<gene>
    <name evidence="2" type="ORF">GLOIN_2v1494848</name>
</gene>
<reference evidence="2 3" key="1">
    <citation type="journal article" date="2013" name="Proc. Natl. Acad. Sci. U.S.A.">
        <title>Genome of an arbuscular mycorrhizal fungus provides insight into the oldest plant symbiosis.</title>
        <authorList>
            <person name="Tisserant E."/>
            <person name="Malbreil M."/>
            <person name="Kuo A."/>
            <person name="Kohler A."/>
            <person name="Symeonidi A."/>
            <person name="Balestrini R."/>
            <person name="Charron P."/>
            <person name="Duensing N."/>
            <person name="Frei Dit Frey N."/>
            <person name="Gianinazzi-Pearson V."/>
            <person name="Gilbert L.B."/>
            <person name="Handa Y."/>
            <person name="Herr J.R."/>
            <person name="Hijri M."/>
            <person name="Koul R."/>
            <person name="Kawaguchi M."/>
            <person name="Krajinski F."/>
            <person name="Lammers P.J."/>
            <person name="Masclaux F.G."/>
            <person name="Murat C."/>
            <person name="Morin E."/>
            <person name="Ndikumana S."/>
            <person name="Pagni M."/>
            <person name="Petitpierre D."/>
            <person name="Requena N."/>
            <person name="Rosikiewicz P."/>
            <person name="Riley R."/>
            <person name="Saito K."/>
            <person name="San Clemente H."/>
            <person name="Shapiro H."/>
            <person name="van Tuinen D."/>
            <person name="Becard G."/>
            <person name="Bonfante P."/>
            <person name="Paszkowski U."/>
            <person name="Shachar-Hill Y.Y."/>
            <person name="Tuskan G.A."/>
            <person name="Young P.W."/>
            <person name="Sanders I.R."/>
            <person name="Henrissat B."/>
            <person name="Rensing S.A."/>
            <person name="Grigoriev I.V."/>
            <person name="Corradi N."/>
            <person name="Roux C."/>
            <person name="Martin F."/>
        </authorList>
    </citation>
    <scope>NUCLEOTIDE SEQUENCE [LARGE SCALE GENOMIC DNA]</scope>
    <source>
        <strain evidence="2 3">DAOM 197198</strain>
    </source>
</reference>
<protein>
    <submittedName>
        <fullName evidence="2">Uncharacterized protein</fullName>
    </submittedName>
</protein>
<name>A0A2P4QZ38_RHIID</name>
<feature type="signal peptide" evidence="1">
    <location>
        <begin position="1"/>
        <end position="17"/>
    </location>
</feature>
<accession>A0A2P4QZ38</accession>
<dbReference type="AlphaFoldDB" id="A0A2P4QZ38"/>
<evidence type="ECO:0000256" key="1">
    <source>
        <dbReference type="SAM" id="SignalP"/>
    </source>
</evidence>
<comment type="caution">
    <text evidence="2">The sequence shown here is derived from an EMBL/GenBank/DDBJ whole genome shotgun (WGS) entry which is preliminary data.</text>
</comment>
<feature type="chain" id="PRO_5015125406" evidence="1">
    <location>
        <begin position="18"/>
        <end position="68"/>
    </location>
</feature>
<proteinExistence type="predicted"/>
<sequence length="68" mass="7756">MMIPYIMLIIMLHATQDGLVIKLYHLPSSEEIFAWSILSFSFFNLVTSSNFNNVKPGIDSFNTFLSPL</sequence>
<evidence type="ECO:0000313" key="2">
    <source>
        <dbReference type="EMBL" id="POG82909.1"/>
    </source>
</evidence>
<evidence type="ECO:0000313" key="3">
    <source>
        <dbReference type="Proteomes" id="UP000018888"/>
    </source>
</evidence>